<organism evidence="1 2">
    <name type="scientific">Ambispora gerdemannii</name>
    <dbReference type="NCBI Taxonomy" id="144530"/>
    <lineage>
        <taxon>Eukaryota</taxon>
        <taxon>Fungi</taxon>
        <taxon>Fungi incertae sedis</taxon>
        <taxon>Mucoromycota</taxon>
        <taxon>Glomeromycotina</taxon>
        <taxon>Glomeromycetes</taxon>
        <taxon>Archaeosporales</taxon>
        <taxon>Ambisporaceae</taxon>
        <taxon>Ambispora</taxon>
    </lineage>
</organism>
<protein>
    <submittedName>
        <fullName evidence="1">11278_t:CDS:1</fullName>
    </submittedName>
</protein>
<accession>A0A9N9HHF3</accession>
<dbReference type="OrthoDB" id="2013972at2759"/>
<dbReference type="EMBL" id="CAJVPL010008417">
    <property type="protein sequence ID" value="CAG8674214.1"/>
    <property type="molecule type" value="Genomic_DNA"/>
</dbReference>
<evidence type="ECO:0000313" key="2">
    <source>
        <dbReference type="Proteomes" id="UP000789831"/>
    </source>
</evidence>
<dbReference type="AlphaFoldDB" id="A0A9N9HHF3"/>
<dbReference type="Proteomes" id="UP000789831">
    <property type="component" value="Unassembled WGS sequence"/>
</dbReference>
<gene>
    <name evidence="1" type="ORF">AGERDE_LOCUS12392</name>
</gene>
<reference evidence="1" key="1">
    <citation type="submission" date="2021-06" db="EMBL/GenBank/DDBJ databases">
        <authorList>
            <person name="Kallberg Y."/>
            <person name="Tangrot J."/>
            <person name="Rosling A."/>
        </authorList>
    </citation>
    <scope>NUCLEOTIDE SEQUENCE</scope>
    <source>
        <strain evidence="1">MT106</strain>
    </source>
</reference>
<name>A0A9N9HHF3_9GLOM</name>
<feature type="non-terminal residue" evidence="1">
    <location>
        <position position="1"/>
    </location>
</feature>
<proteinExistence type="predicted"/>
<comment type="caution">
    <text evidence="1">The sequence shown here is derived from an EMBL/GenBank/DDBJ whole genome shotgun (WGS) entry which is preliminary data.</text>
</comment>
<evidence type="ECO:0000313" key="1">
    <source>
        <dbReference type="EMBL" id="CAG8674214.1"/>
    </source>
</evidence>
<keyword evidence="2" id="KW-1185">Reference proteome</keyword>
<sequence>AYSSIRILMSSSMNITPEHYDALVEVISIEAENYVSYINQYRICGHKL</sequence>